<evidence type="ECO:0000256" key="5">
    <source>
        <dbReference type="ARBA" id="ARBA00022694"/>
    </source>
</evidence>
<name>A0ABD1Z7L4_9MARC</name>
<evidence type="ECO:0000256" key="4">
    <source>
        <dbReference type="ARBA" id="ARBA00022490"/>
    </source>
</evidence>
<evidence type="ECO:0000313" key="8">
    <source>
        <dbReference type="Proteomes" id="UP001605036"/>
    </source>
</evidence>
<evidence type="ECO:0000256" key="1">
    <source>
        <dbReference type="ARBA" id="ARBA00004123"/>
    </source>
</evidence>
<dbReference type="InterPro" id="IPR015419">
    <property type="entry name" value="CTAG/Pcc1"/>
</dbReference>
<dbReference type="EMBL" id="JBHFFA010000002">
    <property type="protein sequence ID" value="KAL2643443.1"/>
    <property type="molecule type" value="Genomic_DNA"/>
</dbReference>
<protein>
    <recommendedName>
        <fullName evidence="9">EKC/KEOPS complex subunit LAGE3</fullName>
    </recommendedName>
</protein>
<sequence>MASVAAPPEALLSHLKDVPATDAQTPGSPDLTCNLQIEYPTEEHARIIMTTLSVDAELQPDKVARSMTVEGQHLLISFRATEARYLRASLSAFMDMLVLATRTIEEFGPPTICTSVKV</sequence>
<reference evidence="7 8" key="1">
    <citation type="submission" date="2024-09" db="EMBL/GenBank/DDBJ databases">
        <title>Chromosome-scale assembly of Riccia fluitans.</title>
        <authorList>
            <person name="Paukszto L."/>
            <person name="Sawicki J."/>
            <person name="Karawczyk K."/>
            <person name="Piernik-Szablinska J."/>
            <person name="Szczecinska M."/>
            <person name="Mazdziarz M."/>
        </authorList>
    </citation>
    <scope>NUCLEOTIDE SEQUENCE [LARGE SCALE GENOMIC DNA]</scope>
    <source>
        <strain evidence="7">Rf_01</strain>
        <tissue evidence="7">Aerial parts of the thallus</tissue>
    </source>
</reference>
<evidence type="ECO:0000256" key="6">
    <source>
        <dbReference type="ARBA" id="ARBA00023242"/>
    </source>
</evidence>
<keyword evidence="8" id="KW-1185">Reference proteome</keyword>
<comment type="similarity">
    <text evidence="3">Belongs to the CTAG/PCC1 family.</text>
</comment>
<proteinExistence type="inferred from homology"/>
<gene>
    <name evidence="7" type="ORF">R1flu_011030</name>
</gene>
<organism evidence="7 8">
    <name type="scientific">Riccia fluitans</name>
    <dbReference type="NCBI Taxonomy" id="41844"/>
    <lineage>
        <taxon>Eukaryota</taxon>
        <taxon>Viridiplantae</taxon>
        <taxon>Streptophyta</taxon>
        <taxon>Embryophyta</taxon>
        <taxon>Marchantiophyta</taxon>
        <taxon>Marchantiopsida</taxon>
        <taxon>Marchantiidae</taxon>
        <taxon>Marchantiales</taxon>
        <taxon>Ricciaceae</taxon>
        <taxon>Riccia</taxon>
    </lineage>
</organism>
<keyword evidence="6" id="KW-0539">Nucleus</keyword>
<dbReference type="AlphaFoldDB" id="A0ABD1Z7L4"/>
<dbReference type="Proteomes" id="UP001605036">
    <property type="component" value="Unassembled WGS sequence"/>
</dbReference>
<evidence type="ECO:0000256" key="3">
    <source>
        <dbReference type="ARBA" id="ARBA00007073"/>
    </source>
</evidence>
<dbReference type="GO" id="GO:0005634">
    <property type="term" value="C:nucleus"/>
    <property type="evidence" value="ECO:0007669"/>
    <property type="project" value="UniProtKB-SubCell"/>
</dbReference>
<dbReference type="PANTHER" id="PTHR31283">
    <property type="entry name" value="EKC/KEOPS COMPLEX SUBUNIT PCC1 FAMILY MEMBER"/>
    <property type="match status" value="1"/>
</dbReference>
<evidence type="ECO:0000313" key="7">
    <source>
        <dbReference type="EMBL" id="KAL2643443.1"/>
    </source>
</evidence>
<accession>A0ABD1Z7L4</accession>
<comment type="caution">
    <text evidence="7">The sequence shown here is derived from an EMBL/GenBank/DDBJ whole genome shotgun (WGS) entry which is preliminary data.</text>
</comment>
<dbReference type="GO" id="GO:0008033">
    <property type="term" value="P:tRNA processing"/>
    <property type="evidence" value="ECO:0007669"/>
    <property type="project" value="UniProtKB-KW"/>
</dbReference>
<comment type="subcellular location">
    <subcellularLocation>
        <location evidence="2">Cytoplasm</location>
    </subcellularLocation>
    <subcellularLocation>
        <location evidence="1">Nucleus</location>
    </subcellularLocation>
</comment>
<keyword evidence="5" id="KW-0819">tRNA processing</keyword>
<evidence type="ECO:0000256" key="2">
    <source>
        <dbReference type="ARBA" id="ARBA00004496"/>
    </source>
</evidence>
<dbReference type="Pfam" id="PF09341">
    <property type="entry name" value="Pcc1"/>
    <property type="match status" value="1"/>
</dbReference>
<dbReference type="Gene3D" id="3.30.310.50">
    <property type="entry name" value="Alpha-D-phosphohexomutase, C-terminal domain"/>
    <property type="match status" value="1"/>
</dbReference>
<dbReference type="FunFam" id="3.30.310.50:FF:000005">
    <property type="entry name" value="L antigen family member 3"/>
    <property type="match status" value="1"/>
</dbReference>
<keyword evidence="4" id="KW-0963">Cytoplasm</keyword>
<dbReference type="PANTHER" id="PTHR31283:SF5">
    <property type="entry name" value="EKC_KEOPS COMPLEX SUBUNIT LAGE3"/>
    <property type="match status" value="1"/>
</dbReference>
<dbReference type="GO" id="GO:0005737">
    <property type="term" value="C:cytoplasm"/>
    <property type="evidence" value="ECO:0007669"/>
    <property type="project" value="UniProtKB-SubCell"/>
</dbReference>
<evidence type="ECO:0008006" key="9">
    <source>
        <dbReference type="Google" id="ProtNLM"/>
    </source>
</evidence>